<organism evidence="1 2">
    <name type="scientific">Denticeps clupeoides</name>
    <name type="common">denticle herring</name>
    <dbReference type="NCBI Taxonomy" id="299321"/>
    <lineage>
        <taxon>Eukaryota</taxon>
        <taxon>Metazoa</taxon>
        <taxon>Chordata</taxon>
        <taxon>Craniata</taxon>
        <taxon>Vertebrata</taxon>
        <taxon>Euteleostomi</taxon>
        <taxon>Actinopterygii</taxon>
        <taxon>Neopterygii</taxon>
        <taxon>Teleostei</taxon>
        <taxon>Clupei</taxon>
        <taxon>Clupeiformes</taxon>
        <taxon>Denticipitoidei</taxon>
        <taxon>Denticipitidae</taxon>
        <taxon>Denticeps</taxon>
    </lineage>
</organism>
<protein>
    <submittedName>
        <fullName evidence="1">Uncharacterized protein</fullName>
    </submittedName>
</protein>
<dbReference type="AlphaFoldDB" id="A0AAY4DS64"/>
<evidence type="ECO:0000313" key="2">
    <source>
        <dbReference type="Proteomes" id="UP000694580"/>
    </source>
</evidence>
<keyword evidence="2" id="KW-1185">Reference proteome</keyword>
<reference evidence="1 2" key="1">
    <citation type="submission" date="2020-06" db="EMBL/GenBank/DDBJ databases">
        <authorList>
            <consortium name="Wellcome Sanger Institute Data Sharing"/>
        </authorList>
    </citation>
    <scope>NUCLEOTIDE SEQUENCE [LARGE SCALE GENOMIC DNA]</scope>
</reference>
<accession>A0AAY4DS64</accession>
<sequence length="68" mass="7811">MREVSLLVELTHAWVLPEIAQLDRDRQRRSSESASPLLCRTAARGRPTPVRCNLEHRAQAGRLFNRMS</sequence>
<dbReference type="Proteomes" id="UP000694580">
    <property type="component" value="Chromosome 13"/>
</dbReference>
<proteinExistence type="predicted"/>
<reference evidence="1" key="3">
    <citation type="submission" date="2025-09" db="UniProtKB">
        <authorList>
            <consortium name="Ensembl"/>
        </authorList>
    </citation>
    <scope>IDENTIFICATION</scope>
</reference>
<dbReference type="Ensembl" id="ENSDCDT00010058585.1">
    <property type="protein sequence ID" value="ENSDCDP00010048253.1"/>
    <property type="gene ID" value="ENSDCDG00010029103.1"/>
</dbReference>
<name>A0AAY4DS64_9TELE</name>
<reference evidence="1" key="2">
    <citation type="submission" date="2025-08" db="UniProtKB">
        <authorList>
            <consortium name="Ensembl"/>
        </authorList>
    </citation>
    <scope>IDENTIFICATION</scope>
</reference>
<evidence type="ECO:0000313" key="1">
    <source>
        <dbReference type="Ensembl" id="ENSDCDP00010048253.1"/>
    </source>
</evidence>